<keyword evidence="4" id="KW-0045">Antibiotic biosynthesis</keyword>
<feature type="domain" description="Erythromycin biosynthesis protein CIII-like N-terminal" evidence="6">
    <location>
        <begin position="22"/>
        <end position="253"/>
    </location>
</feature>
<dbReference type="GO" id="GO:0016758">
    <property type="term" value="F:hexosyltransferase activity"/>
    <property type="evidence" value="ECO:0007669"/>
    <property type="project" value="UniProtKB-ARBA"/>
</dbReference>
<dbReference type="EMBL" id="BSSD01000001">
    <property type="protein sequence ID" value="GLW89886.1"/>
    <property type="molecule type" value="Genomic_DNA"/>
</dbReference>
<dbReference type="InterPro" id="IPR050426">
    <property type="entry name" value="Glycosyltransferase_28"/>
</dbReference>
<dbReference type="InterPro" id="IPR010610">
    <property type="entry name" value="EryCIII-like_C"/>
</dbReference>
<dbReference type="Gene3D" id="3.40.50.2000">
    <property type="entry name" value="Glycogen Phosphorylase B"/>
    <property type="match status" value="2"/>
</dbReference>
<dbReference type="RefSeq" id="WP_285607426.1">
    <property type="nucleotide sequence ID" value="NZ_BSSD01000001.1"/>
</dbReference>
<dbReference type="FunFam" id="3.40.50.2000:FF:000072">
    <property type="entry name" value="Glycosyl transferase"/>
    <property type="match status" value="1"/>
</dbReference>
<dbReference type="PANTHER" id="PTHR48050:SF13">
    <property type="entry name" value="STEROL 3-BETA-GLUCOSYLTRANSFERASE UGT80A2"/>
    <property type="match status" value="1"/>
</dbReference>
<keyword evidence="2" id="KW-0328">Glycosyltransferase</keyword>
<evidence type="ECO:0000313" key="8">
    <source>
        <dbReference type="Proteomes" id="UP001165042"/>
    </source>
</evidence>
<feature type="domain" description="Erythromycin biosynthesis protein CIII-like C-terminal" evidence="5">
    <location>
        <begin position="281"/>
        <end position="423"/>
    </location>
</feature>
<dbReference type="GO" id="GO:0008194">
    <property type="term" value="F:UDP-glycosyltransferase activity"/>
    <property type="evidence" value="ECO:0007669"/>
    <property type="project" value="InterPro"/>
</dbReference>
<dbReference type="NCBIfam" id="TIGR04516">
    <property type="entry name" value="glycosyl_450act"/>
    <property type="match status" value="1"/>
</dbReference>
<dbReference type="GO" id="GO:0017000">
    <property type="term" value="P:antibiotic biosynthetic process"/>
    <property type="evidence" value="ECO:0007669"/>
    <property type="project" value="UniProtKB-KW"/>
</dbReference>
<dbReference type="InterPro" id="IPR030953">
    <property type="entry name" value="Glycosyl_450act"/>
</dbReference>
<comment type="caution">
    <text evidence="7">The sequence shown here is derived from an EMBL/GenBank/DDBJ whole genome shotgun (WGS) entry which is preliminary data.</text>
</comment>
<dbReference type="SUPFAM" id="SSF53756">
    <property type="entry name" value="UDP-Glycosyltransferase/glycogen phosphorylase"/>
    <property type="match status" value="1"/>
</dbReference>
<comment type="similarity">
    <text evidence="1">Belongs to the glycosyltransferase 28 family.</text>
</comment>
<dbReference type="Pfam" id="PF06722">
    <property type="entry name" value="EryCIII-like_C"/>
    <property type="match status" value="1"/>
</dbReference>
<dbReference type="PANTHER" id="PTHR48050">
    <property type="entry name" value="STEROL 3-BETA-GLUCOSYLTRANSFERASE"/>
    <property type="match status" value="1"/>
</dbReference>
<dbReference type="CDD" id="cd03784">
    <property type="entry name" value="GT1_Gtf-like"/>
    <property type="match status" value="1"/>
</dbReference>
<evidence type="ECO:0000259" key="5">
    <source>
        <dbReference type="Pfam" id="PF06722"/>
    </source>
</evidence>
<proteinExistence type="inferred from homology"/>
<dbReference type="AlphaFoldDB" id="A0A9W6V8E0"/>
<dbReference type="InterPro" id="IPR048284">
    <property type="entry name" value="EryCIII-like_N"/>
</dbReference>
<protein>
    <submittedName>
        <fullName evidence="7">Glycosyl transferase</fullName>
    </submittedName>
</protein>
<keyword evidence="3 7" id="KW-0808">Transferase</keyword>
<evidence type="ECO:0000256" key="4">
    <source>
        <dbReference type="ARBA" id="ARBA00023194"/>
    </source>
</evidence>
<gene>
    <name evidence="7" type="ORF">Aglo03_07020</name>
</gene>
<sequence>MRVLLTPLPVRSHFYNMVPLAWALRAAGHEVRVTMCPNMVDVVTGAGLTALPVGDEMDLVDQAAKTELGPLDGFPFDDDGNPALTLEQIDLFTSVDDDGPLEQLIRADDRYLDELVDVSRQWRPDLVVWDSMECSGPIVARALGAGHVRILVALDISGWLRTRYLADRATRPPEERADPLSDWLGRKLARFGATFDESMVLGQATIDPVSPWMRLPVDLDYLPMRFVPYNGRAVVPEWLREPPTKPRVCVTRGLTTRQLSAVDGPHPAQSDRGRTVLETLVRGAAALDVEVVATLSAEEAGAMGDLPPNVRVLDYVPLNELLPTCSAIIHHGSTTTQETATVNGVPQLIRPGTYWDESRRAQLHADRGAGLVLDRDGCTEDDVRRQVARLIEEPSFAANAARVRREVEESPSPHDLVPRLEELAAKAAANR</sequence>
<name>A0A9W6V8E0_9PSEU</name>
<dbReference type="Pfam" id="PF21036">
    <property type="entry name" value="EryCIII-like_N"/>
    <property type="match status" value="1"/>
</dbReference>
<evidence type="ECO:0000313" key="7">
    <source>
        <dbReference type="EMBL" id="GLW89886.1"/>
    </source>
</evidence>
<reference evidence="7" key="1">
    <citation type="submission" date="2023-02" db="EMBL/GenBank/DDBJ databases">
        <title>Actinokineospora globicatena NBRC 15670.</title>
        <authorList>
            <person name="Ichikawa N."/>
            <person name="Sato H."/>
            <person name="Tonouchi N."/>
        </authorList>
    </citation>
    <scope>NUCLEOTIDE SEQUENCE</scope>
    <source>
        <strain evidence="7">NBRC 15670</strain>
    </source>
</reference>
<evidence type="ECO:0000256" key="2">
    <source>
        <dbReference type="ARBA" id="ARBA00022676"/>
    </source>
</evidence>
<accession>A0A9W6V8E0</accession>
<evidence type="ECO:0000259" key="6">
    <source>
        <dbReference type="Pfam" id="PF21036"/>
    </source>
</evidence>
<keyword evidence="8" id="KW-1185">Reference proteome</keyword>
<organism evidence="7 8">
    <name type="scientific">Actinokineospora globicatena</name>
    <dbReference type="NCBI Taxonomy" id="103729"/>
    <lineage>
        <taxon>Bacteria</taxon>
        <taxon>Bacillati</taxon>
        <taxon>Actinomycetota</taxon>
        <taxon>Actinomycetes</taxon>
        <taxon>Pseudonocardiales</taxon>
        <taxon>Pseudonocardiaceae</taxon>
        <taxon>Actinokineospora</taxon>
    </lineage>
</organism>
<evidence type="ECO:0000256" key="1">
    <source>
        <dbReference type="ARBA" id="ARBA00006962"/>
    </source>
</evidence>
<dbReference type="InterPro" id="IPR002213">
    <property type="entry name" value="UDP_glucos_trans"/>
</dbReference>
<evidence type="ECO:0000256" key="3">
    <source>
        <dbReference type="ARBA" id="ARBA00022679"/>
    </source>
</evidence>
<dbReference type="Proteomes" id="UP001165042">
    <property type="component" value="Unassembled WGS sequence"/>
</dbReference>